<comment type="caution">
    <text evidence="2">The sequence shown here is derived from an EMBL/GenBank/DDBJ whole genome shotgun (WGS) entry which is preliminary data.</text>
</comment>
<dbReference type="CDD" id="cd00093">
    <property type="entry name" value="HTH_XRE"/>
    <property type="match status" value="1"/>
</dbReference>
<feature type="domain" description="HTH cro/C1-type" evidence="1">
    <location>
        <begin position="13"/>
        <end position="86"/>
    </location>
</feature>
<proteinExistence type="predicted"/>
<dbReference type="PANTHER" id="PTHR35010:SF3">
    <property type="entry name" value="BLL4873 PROTEIN"/>
    <property type="match status" value="1"/>
</dbReference>
<dbReference type="SUPFAM" id="SSF47413">
    <property type="entry name" value="lambda repressor-like DNA-binding domains"/>
    <property type="match status" value="1"/>
</dbReference>
<dbReference type="Gene3D" id="3.30.450.180">
    <property type="match status" value="1"/>
</dbReference>
<evidence type="ECO:0000313" key="2">
    <source>
        <dbReference type="EMBL" id="MDI4650385.1"/>
    </source>
</evidence>
<dbReference type="InterPro" id="IPR000014">
    <property type="entry name" value="PAS"/>
</dbReference>
<dbReference type="PANTHER" id="PTHR35010">
    <property type="entry name" value="BLL4672 PROTEIN-RELATED"/>
    <property type="match status" value="1"/>
</dbReference>
<dbReference type="InterPro" id="IPR041413">
    <property type="entry name" value="MLTR_LBD"/>
</dbReference>
<evidence type="ECO:0000259" key="1">
    <source>
        <dbReference type="SMART" id="SM00530"/>
    </source>
</evidence>
<name>A0ABT6TU60_9BACL</name>
<dbReference type="SMART" id="SM00530">
    <property type="entry name" value="HTH_XRE"/>
    <property type="match status" value="1"/>
</dbReference>
<dbReference type="InterPro" id="IPR010982">
    <property type="entry name" value="Lambda_DNA-bd_dom_sf"/>
</dbReference>
<dbReference type="Gene3D" id="1.10.260.40">
    <property type="entry name" value="lambda repressor-like DNA-binding domains"/>
    <property type="match status" value="1"/>
</dbReference>
<dbReference type="CDD" id="cd00130">
    <property type="entry name" value="PAS"/>
    <property type="match status" value="1"/>
</dbReference>
<dbReference type="Proteomes" id="UP001161691">
    <property type="component" value="Unassembled WGS sequence"/>
</dbReference>
<reference evidence="2" key="1">
    <citation type="submission" date="2023-04" db="EMBL/GenBank/DDBJ databases">
        <title>Comparative genomic analysis of Cohnella hashimotonis sp. nov., isolated from the International Space Station.</title>
        <authorList>
            <person name="Venkateswaran K."/>
            <person name="Simpson A."/>
        </authorList>
    </citation>
    <scope>NUCLEOTIDE SEQUENCE</scope>
    <source>
        <strain evidence="2">F6_2S_P_1</strain>
    </source>
</reference>
<keyword evidence="3" id="KW-1185">Reference proteome</keyword>
<dbReference type="EMBL" id="JAGRPV010000002">
    <property type="protein sequence ID" value="MDI4650385.1"/>
    <property type="molecule type" value="Genomic_DNA"/>
</dbReference>
<dbReference type="Pfam" id="PF13560">
    <property type="entry name" value="HTH_31"/>
    <property type="match status" value="1"/>
</dbReference>
<organism evidence="2 3">
    <name type="scientific">Cohnella hashimotonis</name>
    <dbReference type="NCBI Taxonomy" id="2826895"/>
    <lineage>
        <taxon>Bacteria</taxon>
        <taxon>Bacillati</taxon>
        <taxon>Bacillota</taxon>
        <taxon>Bacilli</taxon>
        <taxon>Bacillales</taxon>
        <taxon>Paenibacillaceae</taxon>
        <taxon>Cohnella</taxon>
    </lineage>
</organism>
<dbReference type="Pfam" id="PF17765">
    <property type="entry name" value="MLTR_LBD"/>
    <property type="match status" value="1"/>
</dbReference>
<dbReference type="InterPro" id="IPR001387">
    <property type="entry name" value="Cro/C1-type_HTH"/>
</dbReference>
<gene>
    <name evidence="2" type="ORF">KB449_35975</name>
</gene>
<protein>
    <submittedName>
        <fullName evidence="2">Helix-turn-helix transcriptional regulator</fullName>
    </submittedName>
</protein>
<evidence type="ECO:0000313" key="3">
    <source>
        <dbReference type="Proteomes" id="UP001161691"/>
    </source>
</evidence>
<sequence length="275" mass="31570">MEDQLQRKSLGDFLKSRRASLSPQAFGFRDGFSRRRTPGLRREEVAQLAGVSLTWYTWLEQGREMSASHEVLESIGNALQLTTAERQYLHRLNGRQAPQAAPEASPLTEAFLEMVRTMPYPFFVIDPRNRLVSWNALACEMVMDFAAIPEEERVMLKLIFLHPAFRERVVNWEQSTKLALAYYRKHYDLIADQGWYAELVSELQARSEPFADWWARHEVGEKNGMRVDIAHPALGLLRFEVVTFSQINDLEAYICCMYVPLPGSGTAEKLTGLKL</sequence>
<dbReference type="RefSeq" id="WP_282913233.1">
    <property type="nucleotide sequence ID" value="NZ_JAGRPV010000002.1"/>
</dbReference>
<accession>A0ABT6TU60</accession>